<evidence type="ECO:0000313" key="2">
    <source>
        <dbReference type="Proteomes" id="UP000297452"/>
    </source>
</evidence>
<evidence type="ECO:0000313" key="1">
    <source>
        <dbReference type="EMBL" id="TGO59133.1"/>
    </source>
</evidence>
<sequence length="61" mass="6793">MTADPFGFVGKEFCKRGGRDRKLMCKNHVVDPRQTSCVGKRANVCMPLALRPRSKAGGQER</sequence>
<proteinExistence type="predicted"/>
<dbReference type="EMBL" id="PQXJ01000168">
    <property type="protein sequence ID" value="TGO59133.1"/>
    <property type="molecule type" value="Genomic_DNA"/>
</dbReference>
<name>A0A4Z1IQV0_9HELO</name>
<accession>A0A4Z1IQV0</accession>
<dbReference type="Proteomes" id="UP000297452">
    <property type="component" value="Unassembled WGS sequence"/>
</dbReference>
<organism evidence="1 2">
    <name type="scientific">Botryotinia narcissicola</name>
    <dbReference type="NCBI Taxonomy" id="278944"/>
    <lineage>
        <taxon>Eukaryota</taxon>
        <taxon>Fungi</taxon>
        <taxon>Dikarya</taxon>
        <taxon>Ascomycota</taxon>
        <taxon>Pezizomycotina</taxon>
        <taxon>Leotiomycetes</taxon>
        <taxon>Helotiales</taxon>
        <taxon>Sclerotiniaceae</taxon>
        <taxon>Botryotinia</taxon>
    </lineage>
</organism>
<keyword evidence="2" id="KW-1185">Reference proteome</keyword>
<comment type="caution">
    <text evidence="1">The sequence shown here is derived from an EMBL/GenBank/DDBJ whole genome shotgun (WGS) entry which is preliminary data.</text>
</comment>
<gene>
    <name evidence="1" type="ORF">BOTNAR_0168g00070</name>
</gene>
<protein>
    <submittedName>
        <fullName evidence="1">Uncharacterized protein</fullName>
    </submittedName>
</protein>
<reference evidence="1 2" key="1">
    <citation type="submission" date="2017-12" db="EMBL/GenBank/DDBJ databases">
        <title>Comparative genomics of Botrytis spp.</title>
        <authorList>
            <person name="Valero-Jimenez C.A."/>
            <person name="Tapia P."/>
            <person name="Veloso J."/>
            <person name="Silva-Moreno E."/>
            <person name="Staats M."/>
            <person name="Valdes J.H."/>
            <person name="Van Kan J.A.L."/>
        </authorList>
    </citation>
    <scope>NUCLEOTIDE SEQUENCE [LARGE SCALE GENOMIC DNA]</scope>
    <source>
        <strain evidence="1 2">MUCL2120</strain>
    </source>
</reference>
<dbReference type="AlphaFoldDB" id="A0A4Z1IQV0"/>